<name>A0AAE3NU78_9RHOB</name>
<organism evidence="4 5">
    <name type="scientific">Psychromarinibacter sediminicola</name>
    <dbReference type="NCBI Taxonomy" id="3033385"/>
    <lineage>
        <taxon>Bacteria</taxon>
        <taxon>Pseudomonadati</taxon>
        <taxon>Pseudomonadota</taxon>
        <taxon>Alphaproteobacteria</taxon>
        <taxon>Rhodobacterales</taxon>
        <taxon>Paracoccaceae</taxon>
        <taxon>Psychromarinibacter</taxon>
    </lineage>
</organism>
<dbReference type="SUPFAM" id="SSF53850">
    <property type="entry name" value="Periplasmic binding protein-like II"/>
    <property type="match status" value="1"/>
</dbReference>
<dbReference type="Pfam" id="PF00497">
    <property type="entry name" value="SBP_bac_3"/>
    <property type="match status" value="1"/>
</dbReference>
<dbReference type="Proteomes" id="UP001220964">
    <property type="component" value="Unassembled WGS sequence"/>
</dbReference>
<gene>
    <name evidence="4" type="ORF">P1J78_17045</name>
</gene>
<evidence type="ECO:0000313" key="4">
    <source>
        <dbReference type="EMBL" id="MDF0602449.1"/>
    </source>
</evidence>
<dbReference type="AlphaFoldDB" id="A0AAE3NU78"/>
<evidence type="ECO:0000259" key="3">
    <source>
        <dbReference type="SMART" id="SM00062"/>
    </source>
</evidence>
<dbReference type="PANTHER" id="PTHR35936:SF37">
    <property type="entry name" value="AMINO ACID ABC TRANSPORTER SUBSTRATE-BINDING PROTEIN"/>
    <property type="match status" value="1"/>
</dbReference>
<sequence length="315" mass="33345">MPSNATKQVLKSHSARVLALSCAVGLLSAGAIHAQDTPAQDVDTELRDLLPADIKEAGTIVASGAFDNPPAIFADVNDTSVAKGIAPDLSHAMGEILGVTFEWRNTQWPGQLPGLDAGTFDVVWGQISVTEQRERELIDLVPWYQSGIGFLVEEGNPSEVSDWESLCGQIVGVSLGSIFVDVVKNASAKYCADSAAIRINEYQGNEEPALRSGQVNAVMDTYTVLTQMADAIPGVEAVELPQEQSFEFFPGLAGIGVSKEDPGLSKALAGALRSLHENGTWQAIAERYDAGADVPPLDLVKVNALTDTPVGEMAN</sequence>
<accession>A0AAE3NU78</accession>
<keyword evidence="5" id="KW-1185">Reference proteome</keyword>
<proteinExistence type="predicted"/>
<dbReference type="Gene3D" id="3.40.190.10">
    <property type="entry name" value="Periplasmic binding protein-like II"/>
    <property type="match status" value="2"/>
</dbReference>
<evidence type="ECO:0000256" key="1">
    <source>
        <dbReference type="ARBA" id="ARBA00022729"/>
    </source>
</evidence>
<dbReference type="InterPro" id="IPR001638">
    <property type="entry name" value="Solute-binding_3/MltF_N"/>
</dbReference>
<dbReference type="PANTHER" id="PTHR35936">
    <property type="entry name" value="MEMBRANE-BOUND LYTIC MUREIN TRANSGLYCOSYLASE F"/>
    <property type="match status" value="1"/>
</dbReference>
<reference evidence="4" key="1">
    <citation type="submission" date="2023-03" db="EMBL/GenBank/DDBJ databases">
        <title>Multiphase analysis and comparison of six strains from genera Psychromarinibacter, Lutimaribacter, and Maritimibacter, including a novel species: Psychromarinibacter sediminicola sp. nov.</title>
        <authorList>
            <person name="Wang Y.-H."/>
            <person name="Ye M.-Q."/>
            <person name="Du Z.-J."/>
        </authorList>
    </citation>
    <scope>NUCLEOTIDE SEQUENCE</scope>
    <source>
        <strain evidence="4">C21-152</strain>
    </source>
</reference>
<feature type="signal peptide" evidence="2">
    <location>
        <begin position="1"/>
        <end position="34"/>
    </location>
</feature>
<feature type="chain" id="PRO_5042297163" evidence="2">
    <location>
        <begin position="35"/>
        <end position="315"/>
    </location>
</feature>
<keyword evidence="1 2" id="KW-0732">Signal</keyword>
<dbReference type="EMBL" id="JARGYC010000050">
    <property type="protein sequence ID" value="MDF0602449.1"/>
    <property type="molecule type" value="Genomic_DNA"/>
</dbReference>
<evidence type="ECO:0000256" key="2">
    <source>
        <dbReference type="SAM" id="SignalP"/>
    </source>
</evidence>
<dbReference type="SMART" id="SM00062">
    <property type="entry name" value="PBPb"/>
    <property type="match status" value="1"/>
</dbReference>
<evidence type="ECO:0000313" key="5">
    <source>
        <dbReference type="Proteomes" id="UP001220964"/>
    </source>
</evidence>
<comment type="caution">
    <text evidence="4">The sequence shown here is derived from an EMBL/GenBank/DDBJ whole genome shotgun (WGS) entry which is preliminary data.</text>
</comment>
<protein>
    <submittedName>
        <fullName evidence="4">Transporter substrate-binding domain-containing protein</fullName>
    </submittedName>
</protein>
<dbReference type="RefSeq" id="WP_275568578.1">
    <property type="nucleotide sequence ID" value="NZ_JARGYC010000050.1"/>
</dbReference>
<feature type="domain" description="Solute-binding protein family 3/N-terminal" evidence="3">
    <location>
        <begin position="59"/>
        <end position="292"/>
    </location>
</feature>